<evidence type="ECO:0000256" key="2">
    <source>
        <dbReference type="ARBA" id="ARBA00006727"/>
    </source>
</evidence>
<evidence type="ECO:0000256" key="7">
    <source>
        <dbReference type="SAM" id="MobiDB-lite"/>
    </source>
</evidence>
<dbReference type="PANTHER" id="PTHR11360:SF224">
    <property type="entry name" value="MAJOR FACILITATOR SUPERFAMILY (MFS) PROFILE DOMAIN-CONTAINING PROTEIN-RELATED"/>
    <property type="match status" value="1"/>
</dbReference>
<accession>A0A446B7D4</accession>
<keyword evidence="6 8" id="KW-0472">Membrane</keyword>
<feature type="transmembrane region" description="Helical" evidence="8">
    <location>
        <begin position="85"/>
        <end position="103"/>
    </location>
</feature>
<dbReference type="InterPro" id="IPR020846">
    <property type="entry name" value="MFS_dom"/>
</dbReference>
<feature type="transmembrane region" description="Helical" evidence="8">
    <location>
        <begin position="115"/>
        <end position="134"/>
    </location>
</feature>
<dbReference type="InterPro" id="IPR036259">
    <property type="entry name" value="MFS_trans_sf"/>
</dbReference>
<dbReference type="PROSITE" id="PS50850">
    <property type="entry name" value="MFS"/>
    <property type="match status" value="1"/>
</dbReference>
<keyword evidence="3" id="KW-0813">Transport</keyword>
<proteinExistence type="inferred from homology"/>
<feature type="transmembrane region" description="Helical" evidence="8">
    <location>
        <begin position="204"/>
        <end position="228"/>
    </location>
</feature>
<feature type="transmembrane region" description="Helical" evidence="8">
    <location>
        <begin position="249"/>
        <end position="271"/>
    </location>
</feature>
<dbReference type="InterPro" id="IPR011701">
    <property type="entry name" value="MFS"/>
</dbReference>
<name>A0A446B7D4_9PEZI</name>
<feature type="transmembrane region" description="Helical" evidence="8">
    <location>
        <begin position="408"/>
        <end position="427"/>
    </location>
</feature>
<dbReference type="EMBL" id="OUUZ01000001">
    <property type="protein sequence ID" value="SPQ18430.1"/>
    <property type="molecule type" value="Genomic_DNA"/>
</dbReference>
<feature type="transmembrane region" description="Helical" evidence="8">
    <location>
        <begin position="172"/>
        <end position="192"/>
    </location>
</feature>
<evidence type="ECO:0000256" key="3">
    <source>
        <dbReference type="ARBA" id="ARBA00022448"/>
    </source>
</evidence>
<dbReference type="PANTHER" id="PTHR11360">
    <property type="entry name" value="MONOCARBOXYLATE TRANSPORTER"/>
    <property type="match status" value="1"/>
</dbReference>
<dbReference type="Gene3D" id="1.20.1250.20">
    <property type="entry name" value="MFS general substrate transporter like domains"/>
    <property type="match status" value="1"/>
</dbReference>
<evidence type="ECO:0000256" key="5">
    <source>
        <dbReference type="ARBA" id="ARBA00022989"/>
    </source>
</evidence>
<comment type="subcellular location">
    <subcellularLocation>
        <location evidence="1">Membrane</location>
        <topology evidence="1">Multi-pass membrane protein</topology>
    </subcellularLocation>
</comment>
<feature type="transmembrane region" description="Helical" evidence="8">
    <location>
        <begin position="43"/>
        <end position="65"/>
    </location>
</feature>
<dbReference type="Pfam" id="PF07690">
    <property type="entry name" value="MFS_1"/>
    <property type="match status" value="1"/>
</dbReference>
<protein>
    <submittedName>
        <fullName evidence="10">33d094ba-845c-4e87-b8a7-bf7859a3c5bf</fullName>
    </submittedName>
</protein>
<evidence type="ECO:0000256" key="1">
    <source>
        <dbReference type="ARBA" id="ARBA00004141"/>
    </source>
</evidence>
<keyword evidence="4 8" id="KW-0812">Transmembrane</keyword>
<dbReference type="GO" id="GO:0022857">
    <property type="term" value="F:transmembrane transporter activity"/>
    <property type="evidence" value="ECO:0007669"/>
    <property type="project" value="InterPro"/>
</dbReference>
<evidence type="ECO:0000256" key="4">
    <source>
        <dbReference type="ARBA" id="ARBA00022692"/>
    </source>
</evidence>
<feature type="transmembrane region" description="Helical" evidence="8">
    <location>
        <begin position="140"/>
        <end position="160"/>
    </location>
</feature>
<sequence length="437" mass="46921">MASDHSTTDIADPDAQPAPESQKEFDGKGGNPASHGKAPDGGLAAWLMVLGGFCVMFSSFGWINSIGTFQAFYQRDLLREYSPSAIAWIPSLQIFFMYAMSPVVGRLQDQYGPRYLVIVGSFLHVFGLMMTSISTKYYQILLSQGVCSAIGVSVIFQPAVSSLPSWFDKKRGAAYGLMSIGSSIGGIIFPIMMNRLIDEVGFGWAMRIAAFMILFLLAISCLTIRSRVPPSPRPLSRDALAQPFRDVKMILLTVGFVLLTFGVFIPIDYLVVEAITEGMKPDLAQYLIAMLNAGSIFGRGSAGFLADRFGTYNIFTLVCYLAGILILALWIPATSNAAIVVFAILFGFSSGAYVALSAALVAAISPFPQIGYRIGLIFLSSSVSGLTTNPIAGAILDHDNGSYVGMKVFAGVLLIAGTTLVFGARLYQTGPKLLAKF</sequence>
<evidence type="ECO:0000256" key="8">
    <source>
        <dbReference type="SAM" id="Phobius"/>
    </source>
</evidence>
<gene>
    <name evidence="10" type="ORF">TT172_LOCUS849</name>
</gene>
<evidence type="ECO:0000256" key="6">
    <source>
        <dbReference type="ARBA" id="ARBA00023136"/>
    </source>
</evidence>
<comment type="similarity">
    <text evidence="2">Belongs to the major facilitator superfamily. Monocarboxylate porter (TC 2.A.1.13) family.</text>
</comment>
<feature type="region of interest" description="Disordered" evidence="7">
    <location>
        <begin position="1"/>
        <end position="36"/>
    </location>
</feature>
<dbReference type="Proteomes" id="UP000289323">
    <property type="component" value="Unassembled WGS sequence"/>
</dbReference>
<evidence type="ECO:0000259" key="9">
    <source>
        <dbReference type="PROSITE" id="PS50850"/>
    </source>
</evidence>
<keyword evidence="5 8" id="KW-1133">Transmembrane helix</keyword>
<dbReference type="AlphaFoldDB" id="A0A446B7D4"/>
<dbReference type="InterPro" id="IPR050327">
    <property type="entry name" value="Proton-linked_MCT"/>
</dbReference>
<feature type="transmembrane region" description="Helical" evidence="8">
    <location>
        <begin position="337"/>
        <end position="364"/>
    </location>
</feature>
<dbReference type="CDD" id="cd17352">
    <property type="entry name" value="MFS_MCT_SLC16"/>
    <property type="match status" value="1"/>
</dbReference>
<dbReference type="SUPFAM" id="SSF103473">
    <property type="entry name" value="MFS general substrate transporter"/>
    <property type="match status" value="1"/>
</dbReference>
<evidence type="ECO:0000313" key="11">
    <source>
        <dbReference type="Proteomes" id="UP000289323"/>
    </source>
</evidence>
<feature type="transmembrane region" description="Helical" evidence="8">
    <location>
        <begin position="283"/>
        <end position="305"/>
    </location>
</feature>
<reference evidence="10 11" key="1">
    <citation type="submission" date="2018-04" db="EMBL/GenBank/DDBJ databases">
        <authorList>
            <person name="Huttner S."/>
            <person name="Dainat J."/>
        </authorList>
    </citation>
    <scope>NUCLEOTIDE SEQUENCE [LARGE SCALE GENOMIC DNA]</scope>
</reference>
<feature type="transmembrane region" description="Helical" evidence="8">
    <location>
        <begin position="312"/>
        <end position="331"/>
    </location>
</feature>
<evidence type="ECO:0000313" key="10">
    <source>
        <dbReference type="EMBL" id="SPQ18430.1"/>
    </source>
</evidence>
<feature type="domain" description="Major facilitator superfamily (MFS) profile" evidence="9">
    <location>
        <begin position="44"/>
        <end position="428"/>
    </location>
</feature>
<organism evidence="10 11">
    <name type="scientific">Thermothielavioides terrestris</name>
    <dbReference type="NCBI Taxonomy" id="2587410"/>
    <lineage>
        <taxon>Eukaryota</taxon>
        <taxon>Fungi</taxon>
        <taxon>Dikarya</taxon>
        <taxon>Ascomycota</taxon>
        <taxon>Pezizomycotina</taxon>
        <taxon>Sordariomycetes</taxon>
        <taxon>Sordariomycetidae</taxon>
        <taxon>Sordariales</taxon>
        <taxon>Chaetomiaceae</taxon>
        <taxon>Thermothielavioides</taxon>
    </lineage>
</organism>
<feature type="transmembrane region" description="Helical" evidence="8">
    <location>
        <begin position="376"/>
        <end position="396"/>
    </location>
</feature>
<dbReference type="GO" id="GO:0016020">
    <property type="term" value="C:membrane"/>
    <property type="evidence" value="ECO:0007669"/>
    <property type="project" value="UniProtKB-SubCell"/>
</dbReference>